<dbReference type="InterPro" id="IPR003917">
    <property type="entry name" value="NADH_UbQ_OxRdtase_chain2"/>
</dbReference>
<keyword evidence="16 18" id="KW-0472">Membrane</keyword>
<feature type="transmembrane region" description="Helical" evidence="18">
    <location>
        <begin position="264"/>
        <end position="285"/>
    </location>
</feature>
<evidence type="ECO:0000256" key="4">
    <source>
        <dbReference type="ARBA" id="ARBA00012944"/>
    </source>
</evidence>
<evidence type="ECO:0000256" key="12">
    <source>
        <dbReference type="ARBA" id="ARBA00022989"/>
    </source>
</evidence>
<feature type="transmembrane region" description="Helical" evidence="18">
    <location>
        <begin position="54"/>
        <end position="73"/>
    </location>
</feature>
<reference evidence="21" key="2">
    <citation type="journal article" date="2022" name="Syst. Entomol.">
        <title>Massive gene rearrangements of mitochondrial genomes and implications for the phylogeny of Trichoptera (Insecta).</title>
        <authorList>
            <person name="Ge X."/>
            <person name="Peng L."/>
            <person name="Vogler A.P."/>
            <person name="Morse J.C."/>
            <person name="Yang L."/>
            <person name="Sun C."/>
            <person name="Wang B."/>
        </authorList>
    </citation>
    <scope>NUCLEOTIDE SEQUENCE</scope>
</reference>
<feature type="transmembrane region" description="Helical" evidence="18">
    <location>
        <begin position="79"/>
        <end position="99"/>
    </location>
</feature>
<dbReference type="Pfam" id="PF00361">
    <property type="entry name" value="Proton_antipo_M"/>
    <property type="match status" value="1"/>
</dbReference>
<keyword evidence="10 18" id="KW-1278">Translocase</keyword>
<dbReference type="AlphaFoldDB" id="A0A9E8RT96"/>
<feature type="chain" id="PRO_5039328218" description="NADH-ubiquinone oxidoreductase chain 2" evidence="19">
    <location>
        <begin position="20"/>
        <end position="334"/>
    </location>
</feature>
<evidence type="ECO:0000256" key="19">
    <source>
        <dbReference type="SAM" id="SignalP"/>
    </source>
</evidence>
<dbReference type="GO" id="GO:0005743">
    <property type="term" value="C:mitochondrial inner membrane"/>
    <property type="evidence" value="ECO:0007669"/>
    <property type="project" value="UniProtKB-SubCell"/>
</dbReference>
<feature type="transmembrane region" description="Helical" evidence="18">
    <location>
        <begin position="169"/>
        <end position="188"/>
    </location>
</feature>
<dbReference type="PANTHER" id="PTHR46552">
    <property type="entry name" value="NADH-UBIQUINONE OXIDOREDUCTASE CHAIN 2"/>
    <property type="match status" value="1"/>
</dbReference>
<evidence type="ECO:0000256" key="15">
    <source>
        <dbReference type="ARBA" id="ARBA00023128"/>
    </source>
</evidence>
<dbReference type="EMBL" id="OL678046">
    <property type="protein sequence ID" value="UZZ44325.1"/>
    <property type="molecule type" value="Genomic_DNA"/>
</dbReference>
<comment type="catalytic activity">
    <reaction evidence="17 18">
        <text>a ubiquinone + NADH + 5 H(+)(in) = a ubiquinol + NAD(+) + 4 H(+)(out)</text>
        <dbReference type="Rhea" id="RHEA:29091"/>
        <dbReference type="Rhea" id="RHEA-COMP:9565"/>
        <dbReference type="Rhea" id="RHEA-COMP:9566"/>
        <dbReference type="ChEBI" id="CHEBI:15378"/>
        <dbReference type="ChEBI" id="CHEBI:16389"/>
        <dbReference type="ChEBI" id="CHEBI:17976"/>
        <dbReference type="ChEBI" id="CHEBI:57540"/>
        <dbReference type="ChEBI" id="CHEBI:57945"/>
        <dbReference type="EC" id="7.1.1.2"/>
    </reaction>
</comment>
<geneLocation type="mitochondrion" evidence="21"/>
<evidence type="ECO:0000256" key="10">
    <source>
        <dbReference type="ARBA" id="ARBA00022967"/>
    </source>
</evidence>
<comment type="function">
    <text evidence="18">Core subunit of the mitochondrial membrane respiratory chain NADH dehydrogenase (Complex I) which catalyzes electron transfer from NADH through the respiratory chain, using ubiquinone as an electron acceptor. Essential for the catalytic activity and assembly of complex I.</text>
</comment>
<dbReference type="PANTHER" id="PTHR46552:SF1">
    <property type="entry name" value="NADH-UBIQUINONE OXIDOREDUCTASE CHAIN 2"/>
    <property type="match status" value="1"/>
</dbReference>
<evidence type="ECO:0000256" key="16">
    <source>
        <dbReference type="ARBA" id="ARBA00023136"/>
    </source>
</evidence>
<comment type="function">
    <text evidence="1">Core subunit of the mitochondrial membrane respiratory chain NADH dehydrogenase (Complex I) that is believed to belong to the minimal assembly required for catalysis. Complex I functions in the transfer of electrons from NADH to the respiratory chain. The immediate electron acceptor for the enzyme is believed to be ubiquinone.</text>
</comment>
<evidence type="ECO:0000256" key="5">
    <source>
        <dbReference type="ARBA" id="ARBA00021008"/>
    </source>
</evidence>
<dbReference type="InterPro" id="IPR050175">
    <property type="entry name" value="Complex_I_Subunit_2"/>
</dbReference>
<keyword evidence="13 18" id="KW-0520">NAD</keyword>
<keyword evidence="9 18" id="KW-0999">Mitochondrion inner membrane</keyword>
<comment type="similarity">
    <text evidence="3 18">Belongs to the complex I subunit 2 family.</text>
</comment>
<evidence type="ECO:0000256" key="6">
    <source>
        <dbReference type="ARBA" id="ARBA00022448"/>
    </source>
</evidence>
<evidence type="ECO:0000313" key="21">
    <source>
        <dbReference type="EMBL" id="UZZ44325.1"/>
    </source>
</evidence>
<dbReference type="PRINTS" id="PR01436">
    <property type="entry name" value="NADHDHGNASE2"/>
</dbReference>
<evidence type="ECO:0000256" key="13">
    <source>
        <dbReference type="ARBA" id="ARBA00023027"/>
    </source>
</evidence>
<organism evidence="21">
    <name type="scientific">Psilotreta sp. XG-2021</name>
    <dbReference type="NCBI Taxonomy" id="2996739"/>
    <lineage>
        <taxon>Eukaryota</taxon>
        <taxon>Metazoa</taxon>
        <taxon>Ecdysozoa</taxon>
        <taxon>Arthropoda</taxon>
        <taxon>Hexapoda</taxon>
        <taxon>Insecta</taxon>
        <taxon>Pterygota</taxon>
        <taxon>Neoptera</taxon>
        <taxon>Endopterygota</taxon>
        <taxon>Trichoptera</taxon>
        <taxon>Integripalpia</taxon>
        <taxon>Brevitentoria</taxon>
        <taxon>Leptoceroidea</taxon>
        <taxon>Odontoceridae</taxon>
        <taxon>Odontocerinae</taxon>
        <taxon>Psilotreta</taxon>
    </lineage>
</organism>
<proteinExistence type="inferred from homology"/>
<evidence type="ECO:0000256" key="18">
    <source>
        <dbReference type="RuleBase" id="RU003403"/>
    </source>
</evidence>
<feature type="transmembrane region" description="Helical" evidence="18">
    <location>
        <begin position="194"/>
        <end position="214"/>
    </location>
</feature>
<comment type="subcellular location">
    <subcellularLocation>
        <location evidence="2 18">Mitochondrion inner membrane</location>
        <topology evidence="2 18">Multi-pass membrane protein</topology>
    </subcellularLocation>
</comment>
<name>A0A9E8RT96_9NEOP</name>
<evidence type="ECO:0000256" key="11">
    <source>
        <dbReference type="ARBA" id="ARBA00022982"/>
    </source>
</evidence>
<feature type="transmembrane region" description="Helical" evidence="18">
    <location>
        <begin position="134"/>
        <end position="162"/>
    </location>
</feature>
<evidence type="ECO:0000259" key="20">
    <source>
        <dbReference type="Pfam" id="PF00361"/>
    </source>
</evidence>
<keyword evidence="6" id="KW-0813">Transport</keyword>
<evidence type="ECO:0000256" key="7">
    <source>
        <dbReference type="ARBA" id="ARBA00022660"/>
    </source>
</evidence>
<feature type="transmembrane region" description="Helical" evidence="18">
    <location>
        <begin position="234"/>
        <end position="252"/>
    </location>
</feature>
<protein>
    <recommendedName>
        <fullName evidence="5 18">NADH-ubiquinone oxidoreductase chain 2</fullName>
        <ecNumber evidence="4 18">7.1.1.2</ecNumber>
    </recommendedName>
</protein>
<reference evidence="21" key="1">
    <citation type="submission" date="2021-11" db="EMBL/GenBank/DDBJ databases">
        <authorList>
            <person name="Ge X.-Y."/>
            <person name="Peng L."/>
            <person name="Sun C.-H."/>
            <person name="Wang B.-X."/>
        </authorList>
    </citation>
    <scope>NUCLEOTIDE SEQUENCE</scope>
</reference>
<evidence type="ECO:0000256" key="2">
    <source>
        <dbReference type="ARBA" id="ARBA00004448"/>
    </source>
</evidence>
<feature type="transmembrane region" description="Helical" evidence="18">
    <location>
        <begin position="306"/>
        <end position="331"/>
    </location>
</feature>
<keyword evidence="12 18" id="KW-1133">Transmembrane helix</keyword>
<keyword evidence="19" id="KW-0732">Signal</keyword>
<sequence length="334" mass="39767">MNNFIFLLILIFSTMFSISSNSWINMWMGMEINLMMFIPLMIQSSYKISSQSMCIYFLIQAFASLNFIFVIFMKMNFQFNFFMIKNLIFNTLINITLLMKMGASPFHAWFPLAMKNLTWINCLILSTWQKIIPMIIISYCFILKILIISIIFSTIMGSILGLNQTNLKLIMSFSSINHIGWMLSALLINMFNWIIYISIYSLINIMIMISFKIFNLNYLHQIYNLNFPIMMKMFFITNFLSLGGLPPFLGFFPKWLVIYNLIHYKMFTIMFIMIMTSLINLFFYLRINFSCFMLNIFQTKWIKNNFFKYTFITTLLSFFSMFMLISITSLYQII</sequence>
<feature type="domain" description="NADH:quinone oxidoreductase/Mrp antiporter transmembrane" evidence="20">
    <location>
        <begin position="20"/>
        <end position="279"/>
    </location>
</feature>
<evidence type="ECO:0000256" key="14">
    <source>
        <dbReference type="ARBA" id="ARBA00023075"/>
    </source>
</evidence>
<feature type="signal peptide" evidence="19">
    <location>
        <begin position="1"/>
        <end position="19"/>
    </location>
</feature>
<keyword evidence="15 18" id="KW-0496">Mitochondrion</keyword>
<evidence type="ECO:0000256" key="1">
    <source>
        <dbReference type="ARBA" id="ARBA00003257"/>
    </source>
</evidence>
<keyword evidence="14 18" id="KW-0830">Ubiquinone</keyword>
<dbReference type="GO" id="GO:0006120">
    <property type="term" value="P:mitochondrial electron transport, NADH to ubiquinone"/>
    <property type="evidence" value="ECO:0007669"/>
    <property type="project" value="InterPro"/>
</dbReference>
<keyword evidence="8 18" id="KW-0812">Transmembrane</keyword>
<evidence type="ECO:0000256" key="8">
    <source>
        <dbReference type="ARBA" id="ARBA00022692"/>
    </source>
</evidence>
<gene>
    <name evidence="21" type="primary">ND2</name>
</gene>
<dbReference type="EC" id="7.1.1.2" evidence="4 18"/>
<keyword evidence="11 18" id="KW-0249">Electron transport</keyword>
<dbReference type="GO" id="GO:0008137">
    <property type="term" value="F:NADH dehydrogenase (ubiquinone) activity"/>
    <property type="evidence" value="ECO:0007669"/>
    <property type="project" value="UniProtKB-EC"/>
</dbReference>
<evidence type="ECO:0000256" key="17">
    <source>
        <dbReference type="ARBA" id="ARBA00049551"/>
    </source>
</evidence>
<evidence type="ECO:0000256" key="9">
    <source>
        <dbReference type="ARBA" id="ARBA00022792"/>
    </source>
</evidence>
<evidence type="ECO:0000256" key="3">
    <source>
        <dbReference type="ARBA" id="ARBA00007012"/>
    </source>
</evidence>
<dbReference type="InterPro" id="IPR001750">
    <property type="entry name" value="ND/Mrp_TM"/>
</dbReference>
<keyword evidence="7 18" id="KW-0679">Respiratory chain</keyword>
<accession>A0A9E8RT96</accession>